<dbReference type="CDD" id="cd00161">
    <property type="entry name" value="beta-trefoil_Ricin-like"/>
    <property type="match status" value="1"/>
</dbReference>
<dbReference type="AlphaFoldDB" id="A0AA45R4G0"/>
<dbReference type="EC" id="3.4.21.-" evidence="4"/>
<dbReference type="Proteomes" id="UP000677152">
    <property type="component" value="Chromosome"/>
</dbReference>
<evidence type="ECO:0000259" key="3">
    <source>
        <dbReference type="PROSITE" id="PS50240"/>
    </source>
</evidence>
<protein>
    <submittedName>
        <fullName evidence="4">Trypsin-like serine protease</fullName>
        <ecNumber evidence="4">3.4.21.-</ecNumber>
    </submittedName>
</protein>
<dbReference type="SMART" id="SM00458">
    <property type="entry name" value="RICIN"/>
    <property type="match status" value="1"/>
</dbReference>
<dbReference type="InterPro" id="IPR050430">
    <property type="entry name" value="Peptidase_S1"/>
</dbReference>
<name>A0AA45R4G0_9PSEU</name>
<dbReference type="Pfam" id="PF00089">
    <property type="entry name" value="Trypsin"/>
    <property type="match status" value="1"/>
</dbReference>
<evidence type="ECO:0000313" key="5">
    <source>
        <dbReference type="Proteomes" id="UP000677152"/>
    </source>
</evidence>
<dbReference type="SUPFAM" id="SSF50494">
    <property type="entry name" value="Trypsin-like serine proteases"/>
    <property type="match status" value="1"/>
</dbReference>
<reference evidence="4" key="1">
    <citation type="submission" date="2021-04" db="EMBL/GenBank/DDBJ databases">
        <title>Genomic sequence of Actinosynnema pretiosum subsp. pretiosum ATCC 31280 (C-14919).</title>
        <authorList>
            <person name="Bai L."/>
            <person name="Wang X."/>
            <person name="Xiao Y."/>
        </authorList>
    </citation>
    <scope>NUCLEOTIDE SEQUENCE</scope>
    <source>
        <strain evidence="4">ATCC 31280</strain>
    </source>
</reference>
<gene>
    <name evidence="4" type="ORF">KCV87_00105</name>
</gene>
<feature type="domain" description="Peptidase S1" evidence="3">
    <location>
        <begin position="8"/>
        <end position="219"/>
    </location>
</feature>
<dbReference type="InterPro" id="IPR001314">
    <property type="entry name" value="Peptidase_S1A"/>
</dbReference>
<dbReference type="GO" id="GO:0004252">
    <property type="term" value="F:serine-type endopeptidase activity"/>
    <property type="evidence" value="ECO:0007669"/>
    <property type="project" value="InterPro"/>
</dbReference>
<comment type="similarity">
    <text evidence="1">Belongs to the peptidase S1 family.</text>
</comment>
<dbReference type="SUPFAM" id="SSF50370">
    <property type="entry name" value="Ricin B-like lectins"/>
    <property type="match status" value="1"/>
</dbReference>
<dbReference type="GO" id="GO:0006508">
    <property type="term" value="P:proteolysis"/>
    <property type="evidence" value="ECO:0007669"/>
    <property type="project" value="UniProtKB-KW"/>
</dbReference>
<evidence type="ECO:0000256" key="1">
    <source>
        <dbReference type="ARBA" id="ARBA00007664"/>
    </source>
</evidence>
<dbReference type="InterPro" id="IPR000772">
    <property type="entry name" value="Ricin_B_lectin"/>
</dbReference>
<keyword evidence="2" id="KW-1015">Disulfide bond</keyword>
<dbReference type="SMART" id="SM00020">
    <property type="entry name" value="Tryp_SPc"/>
    <property type="match status" value="1"/>
</dbReference>
<dbReference type="PROSITE" id="PS50240">
    <property type="entry name" value="TRYPSIN_DOM"/>
    <property type="match status" value="1"/>
</dbReference>
<evidence type="ECO:0000256" key="2">
    <source>
        <dbReference type="ARBA" id="ARBA00023157"/>
    </source>
</evidence>
<keyword evidence="4" id="KW-0645">Protease</keyword>
<dbReference type="Pfam" id="PF14200">
    <property type="entry name" value="RicinB_lectin_2"/>
    <property type="match status" value="2"/>
</dbReference>
<sequence length="365" mass="38024">MGVPASAVSGGTEVPIGTYTFVAKLTSAKAACTGALVDPQWVVTAASCFPDSPGGGIPQAATSVLVGDANAGTGVGRSASVVKLVRRVDRDVMLTKLDVPVVDAATVAIASSPLVAGELLRVAGFGRTASTWAPDRPHTAQFTVNSVSATTAAIEGVDGVDTCKGDAGGPALRVAEATTLVAVNSTTWQRGCLKTVGTRAGSTEARVDDLADWIAQAVREPSKLVNDLSGWCLDQEYPQGADKPGTNKVGAWECNTGGNQAWAVEWVAADTARFVNRQSGLCLDQEYPQGVDGPATRQIGAWGCNGQRNQQWYVQGTPGRAVVLVNKQSGWCLDQEYPQGPQGSATHIVASWNCNGQRNQQWQVS</sequence>
<evidence type="ECO:0000313" key="4">
    <source>
        <dbReference type="EMBL" id="QUF04593.1"/>
    </source>
</evidence>
<dbReference type="PANTHER" id="PTHR24276">
    <property type="entry name" value="POLYSERASE-RELATED"/>
    <property type="match status" value="1"/>
</dbReference>
<dbReference type="InterPro" id="IPR035992">
    <property type="entry name" value="Ricin_B-like_lectins"/>
</dbReference>
<accession>A0AA45R4G0</accession>
<dbReference type="PRINTS" id="PR00722">
    <property type="entry name" value="CHYMOTRYPSIN"/>
</dbReference>
<keyword evidence="4" id="KW-0378">Hydrolase</keyword>
<organism evidence="4 5">
    <name type="scientific">Actinosynnema pretiosum subsp. pretiosum</name>
    <dbReference type="NCBI Taxonomy" id="103721"/>
    <lineage>
        <taxon>Bacteria</taxon>
        <taxon>Bacillati</taxon>
        <taxon>Actinomycetota</taxon>
        <taxon>Actinomycetes</taxon>
        <taxon>Pseudonocardiales</taxon>
        <taxon>Pseudonocardiaceae</taxon>
        <taxon>Actinosynnema</taxon>
    </lineage>
</organism>
<dbReference type="Gene3D" id="2.80.10.50">
    <property type="match status" value="1"/>
</dbReference>
<dbReference type="PROSITE" id="PS50231">
    <property type="entry name" value="RICIN_B_LECTIN"/>
    <property type="match status" value="1"/>
</dbReference>
<dbReference type="InterPro" id="IPR043504">
    <property type="entry name" value="Peptidase_S1_PA_chymotrypsin"/>
</dbReference>
<dbReference type="EMBL" id="CP073249">
    <property type="protein sequence ID" value="QUF04593.1"/>
    <property type="molecule type" value="Genomic_DNA"/>
</dbReference>
<proteinExistence type="inferred from homology"/>
<dbReference type="Gene3D" id="2.40.10.10">
    <property type="entry name" value="Trypsin-like serine proteases"/>
    <property type="match status" value="1"/>
</dbReference>
<dbReference type="InterPro" id="IPR001254">
    <property type="entry name" value="Trypsin_dom"/>
</dbReference>
<dbReference type="InterPro" id="IPR009003">
    <property type="entry name" value="Peptidase_S1_PA"/>
</dbReference>
<dbReference type="PANTHER" id="PTHR24276:SF98">
    <property type="entry name" value="FI18310P1-RELATED"/>
    <property type="match status" value="1"/>
</dbReference>